<dbReference type="Proteomes" id="UP000245119">
    <property type="component" value="Linkage Group LG11"/>
</dbReference>
<protein>
    <recommendedName>
        <fullName evidence="2">Reverse transcriptase domain-containing protein</fullName>
    </recommendedName>
</protein>
<organism evidence="3 4">
    <name type="scientific">Pomacea canaliculata</name>
    <name type="common">Golden apple snail</name>
    <dbReference type="NCBI Taxonomy" id="400727"/>
    <lineage>
        <taxon>Eukaryota</taxon>
        <taxon>Metazoa</taxon>
        <taxon>Spiralia</taxon>
        <taxon>Lophotrochozoa</taxon>
        <taxon>Mollusca</taxon>
        <taxon>Gastropoda</taxon>
        <taxon>Caenogastropoda</taxon>
        <taxon>Architaenioglossa</taxon>
        <taxon>Ampullarioidea</taxon>
        <taxon>Ampullariidae</taxon>
        <taxon>Pomacea</taxon>
    </lineage>
</organism>
<dbReference type="STRING" id="400727.A0A2T7NN76"/>
<feature type="domain" description="Reverse transcriptase" evidence="2">
    <location>
        <begin position="1"/>
        <end position="154"/>
    </location>
</feature>
<dbReference type="PANTHER" id="PTHR47027">
    <property type="entry name" value="REVERSE TRANSCRIPTASE DOMAIN-CONTAINING PROTEIN"/>
    <property type="match status" value="1"/>
</dbReference>
<dbReference type="InterPro" id="IPR000477">
    <property type="entry name" value="RT_dom"/>
</dbReference>
<sequence length="192" mass="21354">MTESLQNLYRSLQCSVLKSQVVVSHRAYRPFNVCTGVKQGCILSPFLFILAMDWIMKTSTDSERRGIRWTTTMTATTTLEDLDFADDIALLSHRYQDMQKKTNAFSETAGNLGLKVSTQKTNSLRVTARVQDSIKLNGEEIEEVHSFSYLGSKMSNTGDAEVEIQARLAKASQASPHSGAHGRQKTSARRSS</sequence>
<dbReference type="EMBL" id="PZQS01000011">
    <property type="protein sequence ID" value="PVD22620.1"/>
    <property type="molecule type" value="Genomic_DNA"/>
</dbReference>
<keyword evidence="4" id="KW-1185">Reference proteome</keyword>
<dbReference type="AlphaFoldDB" id="A0A2T7NN76"/>
<evidence type="ECO:0000259" key="2">
    <source>
        <dbReference type="PROSITE" id="PS50878"/>
    </source>
</evidence>
<reference evidence="3 4" key="1">
    <citation type="submission" date="2018-04" db="EMBL/GenBank/DDBJ databases">
        <title>The genome of golden apple snail Pomacea canaliculata provides insight into stress tolerance and invasive adaptation.</title>
        <authorList>
            <person name="Liu C."/>
            <person name="Liu B."/>
            <person name="Ren Y."/>
            <person name="Zhang Y."/>
            <person name="Wang H."/>
            <person name="Li S."/>
            <person name="Jiang F."/>
            <person name="Yin L."/>
            <person name="Zhang G."/>
            <person name="Qian W."/>
            <person name="Fan W."/>
        </authorList>
    </citation>
    <scope>NUCLEOTIDE SEQUENCE [LARGE SCALE GENOMIC DNA]</scope>
    <source>
        <strain evidence="3">SZHN2017</strain>
        <tissue evidence="3">Muscle</tissue>
    </source>
</reference>
<dbReference type="PANTHER" id="PTHR47027:SF25">
    <property type="entry name" value="REVERSE TRANSCRIPTASE DOMAIN-CONTAINING PROTEIN"/>
    <property type="match status" value="1"/>
</dbReference>
<gene>
    <name evidence="3" type="ORF">C0Q70_18440</name>
</gene>
<dbReference type="PROSITE" id="PS50878">
    <property type="entry name" value="RT_POL"/>
    <property type="match status" value="1"/>
</dbReference>
<feature type="region of interest" description="Disordered" evidence="1">
    <location>
        <begin position="168"/>
        <end position="192"/>
    </location>
</feature>
<proteinExistence type="predicted"/>
<dbReference type="Pfam" id="PF00078">
    <property type="entry name" value="RVT_1"/>
    <property type="match status" value="1"/>
</dbReference>
<comment type="caution">
    <text evidence="3">The sequence shown here is derived from an EMBL/GenBank/DDBJ whole genome shotgun (WGS) entry which is preliminary data.</text>
</comment>
<evidence type="ECO:0000256" key="1">
    <source>
        <dbReference type="SAM" id="MobiDB-lite"/>
    </source>
</evidence>
<name>A0A2T7NN76_POMCA</name>
<feature type="compositionally biased region" description="Basic residues" evidence="1">
    <location>
        <begin position="180"/>
        <end position="192"/>
    </location>
</feature>
<evidence type="ECO:0000313" key="4">
    <source>
        <dbReference type="Proteomes" id="UP000245119"/>
    </source>
</evidence>
<evidence type="ECO:0000313" key="3">
    <source>
        <dbReference type="EMBL" id="PVD22620.1"/>
    </source>
</evidence>
<accession>A0A2T7NN76</accession>